<name>A0A8X6WJS0_TRICX</name>
<sequence>MSVKEPEASKKLTSIDISLAISSYKMKKTVSPSYPWYFGRNLGGLFRLMPRKYQTAFVTGVRVFSITCPLSSLRPELMATLFKPYPRSAA</sequence>
<keyword evidence="2" id="KW-1185">Reference proteome</keyword>
<evidence type="ECO:0000313" key="1">
    <source>
        <dbReference type="EMBL" id="GFY36040.1"/>
    </source>
</evidence>
<comment type="caution">
    <text evidence="1">The sequence shown here is derived from an EMBL/GenBank/DDBJ whole genome shotgun (WGS) entry which is preliminary data.</text>
</comment>
<dbReference type="Proteomes" id="UP000887159">
    <property type="component" value="Unassembled WGS sequence"/>
</dbReference>
<gene>
    <name evidence="1" type="ORF">TNCV_4844121</name>
</gene>
<reference evidence="1" key="1">
    <citation type="submission" date="2020-08" db="EMBL/GenBank/DDBJ databases">
        <title>Multicomponent nature underlies the extraordinary mechanical properties of spider dragline silk.</title>
        <authorList>
            <person name="Kono N."/>
            <person name="Nakamura H."/>
            <person name="Mori M."/>
            <person name="Yoshida Y."/>
            <person name="Ohtoshi R."/>
            <person name="Malay A.D."/>
            <person name="Moran D.A.P."/>
            <person name="Tomita M."/>
            <person name="Numata K."/>
            <person name="Arakawa K."/>
        </authorList>
    </citation>
    <scope>NUCLEOTIDE SEQUENCE</scope>
</reference>
<organism evidence="1 2">
    <name type="scientific">Trichonephila clavipes</name>
    <name type="common">Golden silk orbweaver</name>
    <name type="synonym">Nephila clavipes</name>
    <dbReference type="NCBI Taxonomy" id="2585209"/>
    <lineage>
        <taxon>Eukaryota</taxon>
        <taxon>Metazoa</taxon>
        <taxon>Ecdysozoa</taxon>
        <taxon>Arthropoda</taxon>
        <taxon>Chelicerata</taxon>
        <taxon>Arachnida</taxon>
        <taxon>Araneae</taxon>
        <taxon>Araneomorphae</taxon>
        <taxon>Entelegynae</taxon>
        <taxon>Araneoidea</taxon>
        <taxon>Nephilidae</taxon>
        <taxon>Trichonephila</taxon>
    </lineage>
</organism>
<evidence type="ECO:0000313" key="2">
    <source>
        <dbReference type="Proteomes" id="UP000887159"/>
    </source>
</evidence>
<proteinExistence type="predicted"/>
<protein>
    <submittedName>
        <fullName evidence="1">Uncharacterized protein</fullName>
    </submittedName>
</protein>
<accession>A0A8X6WJS0</accession>
<dbReference type="AlphaFoldDB" id="A0A8X6WJS0"/>
<dbReference type="EMBL" id="BMAU01021435">
    <property type="protein sequence ID" value="GFY36040.1"/>
    <property type="molecule type" value="Genomic_DNA"/>
</dbReference>